<dbReference type="UniPathway" id="UPA00098">
    <property type="reaction ID" value="UER00361"/>
</dbReference>
<evidence type="ECO:0000313" key="9">
    <source>
        <dbReference type="EMBL" id="RKT62336.1"/>
    </source>
</evidence>
<dbReference type="EMBL" id="RBXP01000004">
    <property type="protein sequence ID" value="RKT62336.1"/>
    <property type="molecule type" value="Genomic_DNA"/>
</dbReference>
<dbReference type="Gene3D" id="3.40.50.720">
    <property type="entry name" value="NAD(P)-binding Rossmann-like Domain"/>
    <property type="match status" value="1"/>
</dbReference>
<feature type="domain" description="Pyrroline-5-carboxylate reductase catalytic N-terminal" evidence="7">
    <location>
        <begin position="8"/>
        <end position="100"/>
    </location>
</feature>
<dbReference type="GO" id="GO:0004735">
    <property type="term" value="F:pyrroline-5-carboxylate reductase activity"/>
    <property type="evidence" value="ECO:0007669"/>
    <property type="project" value="UniProtKB-UniRule"/>
</dbReference>
<dbReference type="SUPFAM" id="SSF51735">
    <property type="entry name" value="NAD(P)-binding Rossmann-fold domains"/>
    <property type="match status" value="1"/>
</dbReference>
<evidence type="ECO:0000256" key="6">
    <source>
        <dbReference type="PIRSR" id="PIRSR000193-1"/>
    </source>
</evidence>
<dbReference type="EC" id="1.5.1.2" evidence="4 5"/>
<dbReference type="PIRSF" id="PIRSF000193">
    <property type="entry name" value="Pyrrol-5-carb_rd"/>
    <property type="match status" value="1"/>
</dbReference>
<feature type="binding site" evidence="6">
    <location>
        <begin position="72"/>
        <end position="75"/>
    </location>
    <ligand>
        <name>NADP(+)</name>
        <dbReference type="ChEBI" id="CHEBI:58349"/>
    </ligand>
</feature>
<evidence type="ECO:0000256" key="5">
    <source>
        <dbReference type="NCBIfam" id="TIGR00112"/>
    </source>
</evidence>
<evidence type="ECO:0000256" key="1">
    <source>
        <dbReference type="ARBA" id="ARBA00005525"/>
    </source>
</evidence>
<evidence type="ECO:0000313" key="10">
    <source>
        <dbReference type="Proteomes" id="UP000270626"/>
    </source>
</evidence>
<dbReference type="GO" id="GO:0005737">
    <property type="term" value="C:cytoplasm"/>
    <property type="evidence" value="ECO:0007669"/>
    <property type="project" value="UniProtKB-SubCell"/>
</dbReference>
<dbReference type="Pfam" id="PF14748">
    <property type="entry name" value="P5CR_dimer"/>
    <property type="match status" value="1"/>
</dbReference>
<keyword evidence="4" id="KW-0028">Amino-acid biosynthesis</keyword>
<name>A0A495WLI8_9RHOO</name>
<gene>
    <name evidence="4" type="primary">proC</name>
    <name evidence="9" type="ORF">DFR40_0393</name>
</gene>
<dbReference type="GO" id="GO:0055129">
    <property type="term" value="P:L-proline biosynthetic process"/>
    <property type="evidence" value="ECO:0007669"/>
    <property type="project" value="UniProtKB-UniRule"/>
</dbReference>
<keyword evidence="3 4" id="KW-0560">Oxidoreductase</keyword>
<comment type="pathway">
    <text evidence="4">Amino-acid biosynthesis; L-proline biosynthesis; L-proline from L-glutamate 5-semialdehyde: step 1/1.</text>
</comment>
<dbReference type="SUPFAM" id="SSF48179">
    <property type="entry name" value="6-phosphogluconate dehydrogenase C-terminal domain-like"/>
    <property type="match status" value="1"/>
</dbReference>
<keyword evidence="10" id="KW-1185">Reference proteome</keyword>
<dbReference type="PANTHER" id="PTHR11645">
    <property type="entry name" value="PYRROLINE-5-CARBOXYLATE REDUCTASE"/>
    <property type="match status" value="1"/>
</dbReference>
<evidence type="ECO:0000259" key="8">
    <source>
        <dbReference type="Pfam" id="PF14748"/>
    </source>
</evidence>
<keyword evidence="4" id="KW-0963">Cytoplasm</keyword>
<dbReference type="NCBIfam" id="TIGR00112">
    <property type="entry name" value="proC"/>
    <property type="match status" value="1"/>
</dbReference>
<dbReference type="Proteomes" id="UP000270626">
    <property type="component" value="Unassembled WGS sequence"/>
</dbReference>
<sequence length="273" mass="27175">MQVNHSVLVVGCGNMGAALAGGYAAAHPQARVVAVDREPLRARSLLPANSGVVVLDTVAALADWQPDLVILALKPQVLGDVLPELVGRCAGALVVSIAAGTSLGRLRQLLGGQRRLVRAMPNLAVVVGCGMSLLHAGRDDLSAADAALAEAFFATVGATAWVADEAMIDAGTAVAGSGPAYFFALVEHLAAAGVGEGLPAELAARLARQTCIGAAVLLAADPRAPGELKAAVCSPRGTTEAGLAAMEGAGGLPAVVAAGVAAAHRRARELAAD</sequence>
<evidence type="ECO:0000259" key="7">
    <source>
        <dbReference type="Pfam" id="PF03807"/>
    </source>
</evidence>
<evidence type="ECO:0000256" key="2">
    <source>
        <dbReference type="ARBA" id="ARBA00022857"/>
    </source>
</evidence>
<dbReference type="HAMAP" id="MF_01925">
    <property type="entry name" value="P5C_reductase"/>
    <property type="match status" value="1"/>
</dbReference>
<dbReference type="InterPro" id="IPR028939">
    <property type="entry name" value="P5C_Rdtase_cat_N"/>
</dbReference>
<evidence type="ECO:0000256" key="4">
    <source>
        <dbReference type="HAMAP-Rule" id="MF_01925"/>
    </source>
</evidence>
<dbReference type="RefSeq" id="WP_121456811.1">
    <property type="nucleotide sequence ID" value="NZ_RBXP01000004.1"/>
</dbReference>
<comment type="caution">
    <text evidence="9">The sequence shown here is derived from an EMBL/GenBank/DDBJ whole genome shotgun (WGS) entry which is preliminary data.</text>
</comment>
<comment type="catalytic activity">
    <reaction evidence="4">
        <text>L-proline + NADP(+) = (S)-1-pyrroline-5-carboxylate + NADPH + 2 H(+)</text>
        <dbReference type="Rhea" id="RHEA:14109"/>
        <dbReference type="ChEBI" id="CHEBI:15378"/>
        <dbReference type="ChEBI" id="CHEBI:17388"/>
        <dbReference type="ChEBI" id="CHEBI:57783"/>
        <dbReference type="ChEBI" id="CHEBI:58349"/>
        <dbReference type="ChEBI" id="CHEBI:60039"/>
        <dbReference type="EC" id="1.5.1.2"/>
    </reaction>
</comment>
<comment type="function">
    <text evidence="4">Catalyzes the reduction of 1-pyrroline-5-carboxylate (PCA) to L-proline.</text>
</comment>
<comment type="similarity">
    <text evidence="1 4">Belongs to the pyrroline-5-carboxylate reductase family.</text>
</comment>
<reference evidence="9 10" key="1">
    <citation type="submission" date="2018-10" db="EMBL/GenBank/DDBJ databases">
        <title>Genomic Encyclopedia of Type Strains, Phase IV (KMG-IV): sequencing the most valuable type-strain genomes for metagenomic binning, comparative biology and taxonomic classification.</title>
        <authorList>
            <person name="Goeker M."/>
        </authorList>
    </citation>
    <scope>NUCLEOTIDE SEQUENCE [LARGE SCALE GENOMIC DNA]</scope>
    <source>
        <strain evidence="9 10">DSM 23841</strain>
    </source>
</reference>
<accession>A0A495WLI8</accession>
<proteinExistence type="inferred from homology"/>
<dbReference type="AlphaFoldDB" id="A0A495WLI8"/>
<dbReference type="FunFam" id="1.10.3730.10:FF:000001">
    <property type="entry name" value="Pyrroline-5-carboxylate reductase"/>
    <property type="match status" value="1"/>
</dbReference>
<dbReference type="InterPro" id="IPR029036">
    <property type="entry name" value="P5CR_dimer"/>
</dbReference>
<dbReference type="OrthoDB" id="9805754at2"/>
<dbReference type="InterPro" id="IPR036291">
    <property type="entry name" value="NAD(P)-bd_dom_sf"/>
</dbReference>
<evidence type="ECO:0000256" key="3">
    <source>
        <dbReference type="ARBA" id="ARBA00023002"/>
    </source>
</evidence>
<dbReference type="PANTHER" id="PTHR11645:SF0">
    <property type="entry name" value="PYRROLINE-5-CARBOXYLATE REDUCTASE 3"/>
    <property type="match status" value="1"/>
</dbReference>
<keyword evidence="2 4" id="KW-0521">NADP</keyword>
<keyword evidence="4" id="KW-0641">Proline biosynthesis</keyword>
<feature type="domain" description="Pyrroline-5-carboxylate reductase dimerisation" evidence="8">
    <location>
        <begin position="165"/>
        <end position="270"/>
    </location>
</feature>
<dbReference type="Gene3D" id="1.10.3730.10">
    <property type="entry name" value="ProC C-terminal domain-like"/>
    <property type="match status" value="1"/>
</dbReference>
<dbReference type="Pfam" id="PF03807">
    <property type="entry name" value="F420_oxidored"/>
    <property type="match status" value="1"/>
</dbReference>
<comment type="subcellular location">
    <subcellularLocation>
        <location evidence="4">Cytoplasm</location>
    </subcellularLocation>
</comment>
<dbReference type="InterPro" id="IPR008927">
    <property type="entry name" value="6-PGluconate_DH-like_C_sf"/>
</dbReference>
<comment type="catalytic activity">
    <reaction evidence="4">
        <text>L-proline + NAD(+) = (S)-1-pyrroline-5-carboxylate + NADH + 2 H(+)</text>
        <dbReference type="Rhea" id="RHEA:14105"/>
        <dbReference type="ChEBI" id="CHEBI:15378"/>
        <dbReference type="ChEBI" id="CHEBI:17388"/>
        <dbReference type="ChEBI" id="CHEBI:57540"/>
        <dbReference type="ChEBI" id="CHEBI:57945"/>
        <dbReference type="ChEBI" id="CHEBI:60039"/>
        <dbReference type="EC" id="1.5.1.2"/>
    </reaction>
</comment>
<protein>
    <recommendedName>
        <fullName evidence="4 5">Pyrroline-5-carboxylate reductase</fullName>
        <shortName evidence="4">P5C reductase</shortName>
        <shortName evidence="4">P5CR</shortName>
        <ecNumber evidence="4 5">1.5.1.2</ecNumber>
    </recommendedName>
    <alternativeName>
        <fullName evidence="4">PCA reductase</fullName>
    </alternativeName>
</protein>
<organism evidence="9 10">
    <name type="scientific">Azonexus fungiphilus</name>
    <dbReference type="NCBI Taxonomy" id="146940"/>
    <lineage>
        <taxon>Bacteria</taxon>
        <taxon>Pseudomonadati</taxon>
        <taxon>Pseudomonadota</taxon>
        <taxon>Betaproteobacteria</taxon>
        <taxon>Rhodocyclales</taxon>
        <taxon>Azonexaceae</taxon>
        <taxon>Azonexus</taxon>
    </lineage>
</organism>
<dbReference type="InterPro" id="IPR000304">
    <property type="entry name" value="Pyrroline-COOH_reductase"/>
</dbReference>